<dbReference type="InterPro" id="IPR025287">
    <property type="entry name" value="WAK_GUB"/>
</dbReference>
<dbReference type="AlphaFoldDB" id="A0AAV8EW29"/>
<protein>
    <submittedName>
        <fullName evidence="4">Wall-associated receptor kinase 2</fullName>
    </submittedName>
</protein>
<keyword evidence="4" id="KW-0418">Kinase</keyword>
<sequence length="324" mass="35255">MDKSHKTKRISSQAVRTAYTVVALSQLLLVLASESADITDRLGIALPGCPDSCHGVPIPYPFGIGRSCCLSEDFEVSCNATTNDTYTPYLFGTAAILNISILLGQARINYPVSSQCYNSTTKQVEYNRNYAMLYGSSFSFNDNKNKFMVIGCDTLAFANFSDGQDYNWVGCASRCSSLEALTNGSCSGLGCCQTVIPKGTTVIGIDFDPRYNNSDDVQSFGRCGYAMLMEDDGFMFYTTYITTDDLKGQKMPLVIDWAIGNTTCDVAQNNRSSYVCISNNSVCLNSGPGYLCNCSDGYQGNPYLEDGCQGLINFSLTPFLNSNL</sequence>
<dbReference type="EMBL" id="JAMFTS010000002">
    <property type="protein sequence ID" value="KAJ4785398.1"/>
    <property type="molecule type" value="Genomic_DNA"/>
</dbReference>
<evidence type="ECO:0000313" key="5">
    <source>
        <dbReference type="Proteomes" id="UP001140206"/>
    </source>
</evidence>
<name>A0AAV8EW29_9POAL</name>
<organism evidence="4 5">
    <name type="scientific">Rhynchospora pubera</name>
    <dbReference type="NCBI Taxonomy" id="906938"/>
    <lineage>
        <taxon>Eukaryota</taxon>
        <taxon>Viridiplantae</taxon>
        <taxon>Streptophyta</taxon>
        <taxon>Embryophyta</taxon>
        <taxon>Tracheophyta</taxon>
        <taxon>Spermatophyta</taxon>
        <taxon>Magnoliopsida</taxon>
        <taxon>Liliopsida</taxon>
        <taxon>Poales</taxon>
        <taxon>Cyperaceae</taxon>
        <taxon>Cyperoideae</taxon>
        <taxon>Rhynchosporeae</taxon>
        <taxon>Rhynchospora</taxon>
    </lineage>
</organism>
<evidence type="ECO:0000256" key="1">
    <source>
        <dbReference type="ARBA" id="ARBA00004167"/>
    </source>
</evidence>
<dbReference type="GO" id="GO:0030247">
    <property type="term" value="F:polysaccharide binding"/>
    <property type="evidence" value="ECO:0007669"/>
    <property type="project" value="InterPro"/>
</dbReference>
<feature type="domain" description="Wall-associated receptor kinase galacturonan-binding" evidence="3">
    <location>
        <begin position="49"/>
        <end position="101"/>
    </location>
</feature>
<dbReference type="GO" id="GO:0016020">
    <property type="term" value="C:membrane"/>
    <property type="evidence" value="ECO:0007669"/>
    <property type="project" value="UniProtKB-SubCell"/>
</dbReference>
<keyword evidence="2" id="KW-0732">Signal</keyword>
<accession>A0AAV8EW29</accession>
<evidence type="ECO:0000259" key="3">
    <source>
        <dbReference type="Pfam" id="PF13947"/>
    </source>
</evidence>
<keyword evidence="5" id="KW-1185">Reference proteome</keyword>
<comment type="caution">
    <text evidence="4">The sequence shown here is derived from an EMBL/GenBank/DDBJ whole genome shotgun (WGS) entry which is preliminary data.</text>
</comment>
<dbReference type="PANTHER" id="PTHR33491">
    <property type="entry name" value="OSJNBA0016N04.9 PROTEIN"/>
    <property type="match status" value="1"/>
</dbReference>
<dbReference type="GO" id="GO:0016301">
    <property type="term" value="F:kinase activity"/>
    <property type="evidence" value="ECO:0007669"/>
    <property type="project" value="UniProtKB-KW"/>
</dbReference>
<keyword evidence="4" id="KW-0675">Receptor</keyword>
<keyword evidence="4" id="KW-0808">Transferase</keyword>
<evidence type="ECO:0000313" key="4">
    <source>
        <dbReference type="EMBL" id="KAJ4785398.1"/>
    </source>
</evidence>
<dbReference type="Pfam" id="PF13947">
    <property type="entry name" value="GUB_WAK_bind"/>
    <property type="match status" value="1"/>
</dbReference>
<comment type="subcellular location">
    <subcellularLocation>
        <location evidence="1">Membrane</location>
        <topology evidence="1">Single-pass membrane protein</topology>
    </subcellularLocation>
</comment>
<evidence type="ECO:0000256" key="2">
    <source>
        <dbReference type="ARBA" id="ARBA00022729"/>
    </source>
</evidence>
<reference evidence="4" key="1">
    <citation type="submission" date="2022-08" db="EMBL/GenBank/DDBJ databases">
        <authorList>
            <person name="Marques A."/>
        </authorList>
    </citation>
    <scope>NUCLEOTIDE SEQUENCE</scope>
    <source>
        <strain evidence="4">RhyPub2mFocal</strain>
        <tissue evidence="4">Leaves</tissue>
    </source>
</reference>
<proteinExistence type="predicted"/>
<dbReference type="Proteomes" id="UP001140206">
    <property type="component" value="Chromosome 2"/>
</dbReference>
<gene>
    <name evidence="4" type="ORF">LUZ62_036644</name>
</gene>